<dbReference type="AlphaFoldDB" id="A0A5J4QY74"/>
<reference evidence="1" key="1">
    <citation type="submission" date="2019-03" db="EMBL/GenBank/DDBJ databases">
        <title>Single cell metagenomics reveals metabolic interactions within the superorganism composed of flagellate Streblomastix strix and complex community of Bacteroidetes bacteria on its surface.</title>
        <authorList>
            <person name="Treitli S.C."/>
            <person name="Kolisko M."/>
            <person name="Husnik F."/>
            <person name="Keeling P."/>
            <person name="Hampl V."/>
        </authorList>
    </citation>
    <scope>NUCLEOTIDE SEQUENCE</scope>
    <source>
        <strain evidence="1">STM</strain>
    </source>
</reference>
<organism evidence="1">
    <name type="scientific">termite gut metagenome</name>
    <dbReference type="NCBI Taxonomy" id="433724"/>
    <lineage>
        <taxon>unclassified sequences</taxon>
        <taxon>metagenomes</taxon>
        <taxon>organismal metagenomes</taxon>
    </lineage>
</organism>
<name>A0A5J4QY74_9ZZZZ</name>
<accession>A0A5J4QY74</accession>
<gene>
    <name evidence="1" type="ORF">EZS27_024372</name>
</gene>
<comment type="caution">
    <text evidence="1">The sequence shown here is derived from an EMBL/GenBank/DDBJ whole genome shotgun (WGS) entry which is preliminary data.</text>
</comment>
<sequence>MHKFYFNDCLPLNCSEQQIASCLNDTLSEYQTLKTKYNNDIEGVISSKHANEIILNNIAQLSSLQDSINALSREMKRYAFAVFTKYPIESYSEISDEDDLIENSYYIEIGDTRHNAFHIKIAQENNGILFSLALHEQVCENNITVYDKNNVTFSILNLYGKNINTSCISRKIQEQNIAKADNWDKLLFMMGKNIYHSERFKKGFDNVSADIQKVIINHFLKAKQRNGITPFYADEDLIKDVTPDKGTSIKVYELRIFKPVAYRIYFYESESNNKIYLGLMEKKPNPKVQDNHISTARDIIKELVAISPF</sequence>
<dbReference type="EMBL" id="SNRY01002149">
    <property type="protein sequence ID" value="KAA6326532.1"/>
    <property type="molecule type" value="Genomic_DNA"/>
</dbReference>
<protein>
    <submittedName>
        <fullName evidence="1">Uncharacterized protein</fullName>
    </submittedName>
</protein>
<proteinExistence type="predicted"/>
<evidence type="ECO:0000313" key="1">
    <source>
        <dbReference type="EMBL" id="KAA6326532.1"/>
    </source>
</evidence>